<proteinExistence type="inferred from homology"/>
<evidence type="ECO:0000256" key="6">
    <source>
        <dbReference type="ARBA" id="ARBA00023242"/>
    </source>
</evidence>
<dbReference type="Proteomes" id="UP000011083">
    <property type="component" value="Unassembled WGS sequence"/>
</dbReference>
<feature type="region of interest" description="Disordered" evidence="8">
    <location>
        <begin position="160"/>
        <end position="224"/>
    </location>
</feature>
<dbReference type="GO" id="GO:0006302">
    <property type="term" value="P:double-strand break repair"/>
    <property type="evidence" value="ECO:0007669"/>
    <property type="project" value="UniProtKB-ARBA"/>
</dbReference>
<keyword evidence="11" id="KW-1185">Reference proteome</keyword>
<keyword evidence="3" id="KW-0227">DNA damage</keyword>
<dbReference type="Gene3D" id="1.10.150.20">
    <property type="entry name" value="5' to 3' exonuclease, C-terminal subdomain"/>
    <property type="match status" value="1"/>
</dbReference>
<dbReference type="VEuPathDB" id="AmoebaDB:ACA1_377430"/>
<dbReference type="Pfam" id="PF14520">
    <property type="entry name" value="HHH_5"/>
    <property type="match status" value="1"/>
</dbReference>
<dbReference type="SUPFAM" id="SSF52980">
    <property type="entry name" value="Restriction endonuclease-like"/>
    <property type="match status" value="1"/>
</dbReference>
<dbReference type="FunFam" id="3.40.50.10130:FF:000001">
    <property type="entry name" value="DNA excision repair protein ERCC-1"/>
    <property type="match status" value="1"/>
</dbReference>
<sequence>MDQSGGEDGGGKKKGFSIPSFEEMHSQGSAAPQPTIDLFAASRTSNSSTSMTFASSLEPAGSSSSESVVRSSHFSTSLAPVSPSFLRRSGSATSASSSSTTLATSTSTSASSTSAGGAGSATTAVAKSRSSFSASALVTNDPYALSSPTMLNALLAAHPSPAAGASSSSSSSTRAAAPSRGFGPPPAPASTSSSSSSASSASSPYQDLNPYSDGRRGPSRPLLVSTRQRGNRLLKYLNNVRWEYSETVLPDYVMGGQACALYLSIKYHLLHPEYILTRMRQLGSKFNLSIVLCLVDVEGSTQPLEELMLLCTNMGFTLICAWSLAEAARYLETYKAYENKGAKIIKEQVQSGNPYAVLSDCLTAVRGVNKTDVLTLSSTFGSLKNIIDCSMEELSLCPGLGPRKVKNLYETFHAPFDPTKKKKQKTEAQIESFLSRKVRTKKSVGTEPEQAAPTSTSTTAAASASKGKEKADDDELGTNEDEANP</sequence>
<evidence type="ECO:0000256" key="5">
    <source>
        <dbReference type="ARBA" id="ARBA00023204"/>
    </source>
</evidence>
<comment type="similarity">
    <text evidence="2">Belongs to the ERCC1/RAD10/SWI10 family.</text>
</comment>
<dbReference type="CDD" id="cd22325">
    <property type="entry name" value="ERCC1_C-like"/>
    <property type="match status" value="1"/>
</dbReference>
<dbReference type="Pfam" id="PF03834">
    <property type="entry name" value="Rad10"/>
    <property type="match status" value="1"/>
</dbReference>
<gene>
    <name evidence="10" type="ORF">ACA1_377430</name>
</gene>
<evidence type="ECO:0000256" key="7">
    <source>
        <dbReference type="ARBA" id="ARBA00071993"/>
    </source>
</evidence>
<evidence type="ECO:0000256" key="8">
    <source>
        <dbReference type="SAM" id="MobiDB-lite"/>
    </source>
</evidence>
<accession>L8GR72</accession>
<dbReference type="GO" id="GO:0003684">
    <property type="term" value="F:damaged DNA binding"/>
    <property type="evidence" value="ECO:0007669"/>
    <property type="project" value="InterPro"/>
</dbReference>
<dbReference type="STRING" id="1257118.L8GR72"/>
<dbReference type="FunFam" id="1.10.150.20:FF:000017">
    <property type="entry name" value="DNA excision repair protein ERCC-1"/>
    <property type="match status" value="1"/>
</dbReference>
<evidence type="ECO:0000256" key="2">
    <source>
        <dbReference type="ARBA" id="ARBA00008283"/>
    </source>
</evidence>
<dbReference type="GO" id="GO:0006312">
    <property type="term" value="P:mitotic recombination"/>
    <property type="evidence" value="ECO:0007669"/>
    <property type="project" value="TreeGrafter"/>
</dbReference>
<dbReference type="InterPro" id="IPR047260">
    <property type="entry name" value="ERCC1-like_central_dom"/>
</dbReference>
<dbReference type="PANTHER" id="PTHR12749:SF0">
    <property type="entry name" value="DNA EXCISION REPAIR PROTEIN ERCC-1"/>
    <property type="match status" value="1"/>
</dbReference>
<organism evidence="10 11">
    <name type="scientific">Acanthamoeba castellanii (strain ATCC 30010 / Neff)</name>
    <dbReference type="NCBI Taxonomy" id="1257118"/>
    <lineage>
        <taxon>Eukaryota</taxon>
        <taxon>Amoebozoa</taxon>
        <taxon>Discosea</taxon>
        <taxon>Longamoebia</taxon>
        <taxon>Centramoebida</taxon>
        <taxon>Acanthamoebidae</taxon>
        <taxon>Acanthamoeba</taxon>
    </lineage>
</organism>
<dbReference type="InterPro" id="IPR010994">
    <property type="entry name" value="RuvA_2-like"/>
</dbReference>
<dbReference type="AlphaFoldDB" id="L8GR72"/>
<keyword evidence="6" id="KW-0539">Nucleus</keyword>
<feature type="compositionally biased region" description="Low complexity" evidence="8">
    <location>
        <begin position="160"/>
        <end position="179"/>
    </location>
</feature>
<evidence type="ECO:0000256" key="4">
    <source>
        <dbReference type="ARBA" id="ARBA00023125"/>
    </source>
</evidence>
<feature type="compositionally biased region" description="Acidic residues" evidence="8">
    <location>
        <begin position="472"/>
        <end position="485"/>
    </location>
</feature>
<feature type="region of interest" description="Disordered" evidence="8">
    <location>
        <begin position="1"/>
        <end position="125"/>
    </location>
</feature>
<dbReference type="Gene3D" id="3.40.50.10130">
    <property type="match status" value="1"/>
</dbReference>
<dbReference type="InterPro" id="IPR011335">
    <property type="entry name" value="Restrct_endonuc-II-like"/>
</dbReference>
<evidence type="ECO:0000256" key="1">
    <source>
        <dbReference type="ARBA" id="ARBA00004123"/>
    </source>
</evidence>
<feature type="compositionally biased region" description="Low complexity" evidence="8">
    <location>
        <begin position="89"/>
        <end position="124"/>
    </location>
</feature>
<feature type="compositionally biased region" description="Low complexity" evidence="8">
    <location>
        <begin position="451"/>
        <end position="465"/>
    </location>
</feature>
<comment type="subcellular location">
    <subcellularLocation>
        <location evidence="1">Nucleus</location>
    </subcellularLocation>
</comment>
<dbReference type="EMBL" id="KB008025">
    <property type="protein sequence ID" value="ELR15639.1"/>
    <property type="molecule type" value="Genomic_DNA"/>
</dbReference>
<dbReference type="NCBIfam" id="TIGR00597">
    <property type="entry name" value="rad10"/>
    <property type="match status" value="1"/>
</dbReference>
<dbReference type="GO" id="GO:0003697">
    <property type="term" value="F:single-stranded DNA binding"/>
    <property type="evidence" value="ECO:0007669"/>
    <property type="project" value="TreeGrafter"/>
</dbReference>
<dbReference type="KEGG" id="acan:ACA1_377430"/>
<dbReference type="PANTHER" id="PTHR12749">
    <property type="entry name" value="EXCISION REPAIR CROSS-COMPLEMENTING 1 ERCC1"/>
    <property type="match status" value="1"/>
</dbReference>
<name>L8GR72_ACACF</name>
<feature type="region of interest" description="Disordered" evidence="8">
    <location>
        <begin position="418"/>
        <end position="485"/>
    </location>
</feature>
<dbReference type="GO" id="GO:0006289">
    <property type="term" value="P:nucleotide-excision repair"/>
    <property type="evidence" value="ECO:0007669"/>
    <property type="project" value="UniProtKB-ARBA"/>
</dbReference>
<dbReference type="OrthoDB" id="10262814at2759"/>
<evidence type="ECO:0000313" key="11">
    <source>
        <dbReference type="Proteomes" id="UP000011083"/>
    </source>
</evidence>
<dbReference type="GO" id="GO:0070914">
    <property type="term" value="P:UV-damage excision repair"/>
    <property type="evidence" value="ECO:0007669"/>
    <property type="project" value="TreeGrafter"/>
</dbReference>
<keyword evidence="5" id="KW-0234">DNA repair</keyword>
<feature type="compositionally biased region" description="Low complexity" evidence="8">
    <location>
        <begin position="189"/>
        <end position="204"/>
    </location>
</feature>
<dbReference type="RefSeq" id="XP_004337652.1">
    <property type="nucleotide sequence ID" value="XM_004337604.1"/>
</dbReference>
<dbReference type="SUPFAM" id="SSF47781">
    <property type="entry name" value="RuvA domain 2-like"/>
    <property type="match status" value="1"/>
</dbReference>
<dbReference type="InterPro" id="IPR004579">
    <property type="entry name" value="ERCC1/RAD10/SWI10"/>
</dbReference>
<evidence type="ECO:0000256" key="3">
    <source>
        <dbReference type="ARBA" id="ARBA00022763"/>
    </source>
</evidence>
<keyword evidence="4" id="KW-0238">DNA-binding</keyword>
<feature type="domain" description="ERCC1-like central" evidence="9">
    <location>
        <begin position="222"/>
        <end position="335"/>
    </location>
</feature>
<evidence type="ECO:0000259" key="9">
    <source>
        <dbReference type="Pfam" id="PF03834"/>
    </source>
</evidence>
<reference evidence="10 11" key="1">
    <citation type="journal article" date="2013" name="Genome Biol.">
        <title>Genome of Acanthamoeba castellanii highlights extensive lateral gene transfer and early evolution of tyrosine kinase signaling.</title>
        <authorList>
            <person name="Clarke M."/>
            <person name="Lohan A.J."/>
            <person name="Liu B."/>
            <person name="Lagkouvardos I."/>
            <person name="Roy S."/>
            <person name="Zafar N."/>
            <person name="Bertelli C."/>
            <person name="Schilde C."/>
            <person name="Kianianmomeni A."/>
            <person name="Burglin T.R."/>
            <person name="Frech C."/>
            <person name="Turcotte B."/>
            <person name="Kopec K.O."/>
            <person name="Synnott J.M."/>
            <person name="Choo C."/>
            <person name="Paponov I."/>
            <person name="Finkler A."/>
            <person name="Soon Heng Tan C."/>
            <person name="Hutchins A.P."/>
            <person name="Weinmeier T."/>
            <person name="Rattei T."/>
            <person name="Chu J.S."/>
            <person name="Gimenez G."/>
            <person name="Irimia M."/>
            <person name="Rigden D.J."/>
            <person name="Fitzpatrick D.A."/>
            <person name="Lorenzo-Morales J."/>
            <person name="Bateman A."/>
            <person name="Chiu C.H."/>
            <person name="Tang P."/>
            <person name="Hegemann P."/>
            <person name="Fromm H."/>
            <person name="Raoult D."/>
            <person name="Greub G."/>
            <person name="Miranda-Saavedra D."/>
            <person name="Chen N."/>
            <person name="Nash P."/>
            <person name="Ginger M.L."/>
            <person name="Horn M."/>
            <person name="Schaap P."/>
            <person name="Caler L."/>
            <person name="Loftus B."/>
        </authorList>
    </citation>
    <scope>NUCLEOTIDE SEQUENCE [LARGE SCALE GENOMIC DNA]</scope>
    <source>
        <strain evidence="10 11">Neff</strain>
    </source>
</reference>
<protein>
    <recommendedName>
        <fullName evidence="7">DNA excision repair protein ERCC-1</fullName>
    </recommendedName>
</protein>
<evidence type="ECO:0000313" key="10">
    <source>
        <dbReference type="EMBL" id="ELR15639.1"/>
    </source>
</evidence>
<dbReference type="OMA" id="RWEYSET"/>
<dbReference type="GO" id="GO:0070522">
    <property type="term" value="C:ERCC4-ERCC1 complex"/>
    <property type="evidence" value="ECO:0007669"/>
    <property type="project" value="TreeGrafter"/>
</dbReference>
<dbReference type="GeneID" id="14916305"/>
<dbReference type="GO" id="GO:0000110">
    <property type="term" value="C:nucleotide-excision repair factor 1 complex"/>
    <property type="evidence" value="ECO:0007669"/>
    <property type="project" value="TreeGrafter"/>
</dbReference>
<feature type="compositionally biased region" description="Low complexity" evidence="8">
    <location>
        <begin position="44"/>
        <end position="77"/>
    </location>
</feature>